<dbReference type="EC" id="7.1.1.1" evidence="4 15"/>
<evidence type="ECO:0000256" key="6">
    <source>
        <dbReference type="ARBA" id="ARBA00022475"/>
    </source>
</evidence>
<feature type="domain" description="NADP transhydrogenase beta-like" evidence="17">
    <location>
        <begin position="6"/>
        <end position="464"/>
    </location>
</feature>
<feature type="transmembrane region" description="Helical" evidence="16">
    <location>
        <begin position="168"/>
        <end position="186"/>
    </location>
</feature>
<evidence type="ECO:0000256" key="9">
    <source>
        <dbReference type="ARBA" id="ARBA00022857"/>
    </source>
</evidence>
<feature type="transmembrane region" description="Helical" evidence="16">
    <location>
        <begin position="243"/>
        <end position="263"/>
    </location>
</feature>
<evidence type="ECO:0000256" key="11">
    <source>
        <dbReference type="ARBA" id="ARBA00022989"/>
    </source>
</evidence>
<feature type="transmembrane region" description="Helical" evidence="16">
    <location>
        <begin position="126"/>
        <end position="148"/>
    </location>
</feature>
<evidence type="ECO:0000256" key="2">
    <source>
        <dbReference type="ARBA" id="ARBA00004429"/>
    </source>
</evidence>
<proteinExistence type="inferred from homology"/>
<evidence type="ECO:0000259" key="17">
    <source>
        <dbReference type="Pfam" id="PF02233"/>
    </source>
</evidence>
<dbReference type="PANTHER" id="PTHR44758:SF1">
    <property type="entry name" value="NAD(P) TRANSHYDROGENASE SUBUNIT BETA"/>
    <property type="match status" value="1"/>
</dbReference>
<feature type="transmembrane region" description="Helical" evidence="16">
    <location>
        <begin position="6"/>
        <end position="23"/>
    </location>
</feature>
<dbReference type="GO" id="GO:0050661">
    <property type="term" value="F:NADP binding"/>
    <property type="evidence" value="ECO:0007669"/>
    <property type="project" value="InterPro"/>
</dbReference>
<evidence type="ECO:0000256" key="3">
    <source>
        <dbReference type="ARBA" id="ARBA00007919"/>
    </source>
</evidence>
<dbReference type="Pfam" id="PF02233">
    <property type="entry name" value="PNTB"/>
    <property type="match status" value="1"/>
</dbReference>
<evidence type="ECO:0000256" key="8">
    <source>
        <dbReference type="ARBA" id="ARBA00022692"/>
    </source>
</evidence>
<reference evidence="18 19" key="2">
    <citation type="journal article" date="2012" name="Stand. Genomic Sci.">
        <title>Complete genome sequence of the termite hindgut bacterium Spirochaeta coccoides type strain (SPN1(T)), reclassification in the genus Sphaerochaeta as Sphaerochaeta coccoides comb. nov. and emendations of the family Spirochaetaceae and the genus Sphaerochaeta.</title>
        <authorList>
            <person name="Abt B."/>
            <person name="Han C."/>
            <person name="Scheuner C."/>
            <person name="Lu M."/>
            <person name="Lapidus A."/>
            <person name="Nolan M."/>
            <person name="Lucas S."/>
            <person name="Hammon N."/>
            <person name="Deshpande S."/>
            <person name="Cheng J.F."/>
            <person name="Tapia R."/>
            <person name="Goodwin L.A."/>
            <person name="Pitluck S."/>
            <person name="Liolios K."/>
            <person name="Pagani I."/>
            <person name="Ivanova N."/>
            <person name="Mavromatis K."/>
            <person name="Mikhailova N."/>
            <person name="Huntemann M."/>
            <person name="Pati A."/>
            <person name="Chen A."/>
            <person name="Palaniappan K."/>
            <person name="Land M."/>
            <person name="Hauser L."/>
            <person name="Brambilla E.M."/>
            <person name="Rohde M."/>
            <person name="Spring S."/>
            <person name="Gronow S."/>
            <person name="Goker M."/>
            <person name="Woyke T."/>
            <person name="Bristow J."/>
            <person name="Eisen J.A."/>
            <person name="Markowitz V."/>
            <person name="Hugenholtz P."/>
            <person name="Kyrpides N.C."/>
            <person name="Klenk H.P."/>
            <person name="Detter J.C."/>
        </authorList>
    </citation>
    <scope>NUCLEOTIDE SEQUENCE [LARGE SCALE GENOMIC DNA]</scope>
    <source>
        <strain evidence="19">ATCC BAA-1237 / DSM 17374 / SPN1</strain>
    </source>
</reference>
<dbReference type="GO" id="GO:0016491">
    <property type="term" value="F:oxidoreductase activity"/>
    <property type="evidence" value="ECO:0007669"/>
    <property type="project" value="UniProtKB-KW"/>
</dbReference>
<evidence type="ECO:0000256" key="12">
    <source>
        <dbReference type="ARBA" id="ARBA00023027"/>
    </source>
</evidence>
<evidence type="ECO:0000256" key="7">
    <source>
        <dbReference type="ARBA" id="ARBA00022519"/>
    </source>
</evidence>
<protein>
    <recommendedName>
        <fullName evidence="5 15">NAD(P) transhydrogenase subunit beta</fullName>
        <ecNumber evidence="4 15">7.1.1.1</ecNumber>
    </recommendedName>
    <alternativeName>
        <fullName evidence="15">Nicotinamide nucleotide transhydrogenase subunit beta</fullName>
    </alternativeName>
</protein>
<feature type="transmembrane region" description="Helical" evidence="16">
    <location>
        <begin position="57"/>
        <end position="75"/>
    </location>
</feature>
<evidence type="ECO:0000256" key="16">
    <source>
        <dbReference type="SAM" id="Phobius"/>
    </source>
</evidence>
<dbReference type="GO" id="GO:0005886">
    <property type="term" value="C:plasma membrane"/>
    <property type="evidence" value="ECO:0007669"/>
    <property type="project" value="UniProtKB-SubCell"/>
</dbReference>
<reference evidence="19" key="1">
    <citation type="submission" date="2011-04" db="EMBL/GenBank/DDBJ databases">
        <title>The complete genome of Spirochaeta coccoides DSM 17374.</title>
        <authorList>
            <person name="Lucas S."/>
            <person name="Copeland A."/>
            <person name="Lapidus A."/>
            <person name="Bruce D."/>
            <person name="Goodwin L."/>
            <person name="Pitluck S."/>
            <person name="Peters L."/>
            <person name="Kyrpides N."/>
            <person name="Mavromatis K."/>
            <person name="Pagani I."/>
            <person name="Ivanova N."/>
            <person name="Ovchinnikova G."/>
            <person name="Lu M."/>
            <person name="Detter J.C."/>
            <person name="Tapia R."/>
            <person name="Han C."/>
            <person name="Land M."/>
            <person name="Hauser L."/>
            <person name="Markowitz V."/>
            <person name="Cheng J.-F."/>
            <person name="Hugenholtz P."/>
            <person name="Woyke T."/>
            <person name="Wu D."/>
            <person name="Spring S."/>
            <person name="Schroeder M."/>
            <person name="Brambilla E."/>
            <person name="Klenk H.-P."/>
            <person name="Eisen J.A."/>
        </authorList>
    </citation>
    <scope>NUCLEOTIDE SEQUENCE [LARGE SCALE GENOMIC DNA]</scope>
    <source>
        <strain evidence="19">ATCC BAA-1237 / DSM 17374 / SPN1</strain>
    </source>
</reference>
<feature type="transmembrane region" description="Helical" evidence="16">
    <location>
        <begin position="30"/>
        <end position="51"/>
    </location>
</feature>
<comment type="similarity">
    <text evidence="3 15">Belongs to the PNT beta subunit family.</text>
</comment>
<keyword evidence="11 16" id="KW-1133">Transmembrane helix</keyword>
<keyword evidence="7 15" id="KW-0997">Cell inner membrane</keyword>
<gene>
    <name evidence="18" type="ordered locus">Spico_1502</name>
</gene>
<organism evidence="18 19">
    <name type="scientific">Parasphaerochaeta coccoides (strain ATCC BAA-1237 / DSM 17374 / SPN1)</name>
    <name type="common">Sphaerochaeta coccoides</name>
    <dbReference type="NCBI Taxonomy" id="760011"/>
    <lineage>
        <taxon>Bacteria</taxon>
        <taxon>Pseudomonadati</taxon>
        <taxon>Spirochaetota</taxon>
        <taxon>Spirochaetia</taxon>
        <taxon>Spirochaetales</taxon>
        <taxon>Sphaerochaetaceae</taxon>
        <taxon>Parasphaerochaeta</taxon>
    </lineage>
</organism>
<dbReference type="InterPro" id="IPR034300">
    <property type="entry name" value="PNTB-like"/>
</dbReference>
<dbReference type="AlphaFoldDB" id="F4GIT7"/>
<evidence type="ECO:0000313" key="19">
    <source>
        <dbReference type="Proteomes" id="UP000007939"/>
    </source>
</evidence>
<name>F4GIT7_PARC1</name>
<keyword evidence="19" id="KW-1185">Reference proteome</keyword>
<sequence>MNILVNSVYLVAAAFFIIGLKGLSRPDTAVRGNLLGAVGMFLAVLVTVIAYDMLNPLWILGGILLGSIVGTWMALKVKMTAMPQMVGLLSGFGGIASLLVAVVSFLDVIIMKALELNAGVFVFDTQFIVSIVISVFIGALTFWGSMVASGKLQGVITTHAVKFRGDQVVKVLVMLAAVASMVGMVMYPGKLIYLWLLIFFSSFLGILLTISIGGADMPIVISLLNSYSGLAVAATGFVLDNTILIISGAIVGASGIILTQIMCKAMNRSLANVIFGGVGGKDAEKGQAVDIYAGKVKTTDAEEIAMILKSANRVVFIPGYGMAVSRAQNPVRMLSEALEKDDIEVEFGIHPVAGRMPGHMNVLLAEENIPYDKLKELEQINPTFPVTDVAVVIGANDVVNPLAHEEGNPISGMPVLDVGKARTVIVVKRSLSPGFAEIANPLFIKENTLLFYADGKKAAEEILAEYKKM</sequence>
<dbReference type="KEGG" id="scc:Spico_1502"/>
<dbReference type="GO" id="GO:0008750">
    <property type="term" value="F:proton-translocating NAD(P)+ transhydrogenase activity"/>
    <property type="evidence" value="ECO:0007669"/>
    <property type="project" value="UniProtKB-EC"/>
</dbReference>
<dbReference type="Gene3D" id="3.40.50.1220">
    <property type="entry name" value="TPP-binding domain"/>
    <property type="match status" value="1"/>
</dbReference>
<keyword evidence="8 16" id="KW-0812">Transmembrane</keyword>
<comment type="function">
    <text evidence="1 15">The transhydrogenation between NADH and NADP is coupled to respiration and ATP hydrolysis and functions as a proton pump across the membrane.</text>
</comment>
<evidence type="ECO:0000256" key="5">
    <source>
        <dbReference type="ARBA" id="ARBA00014581"/>
    </source>
</evidence>
<accession>F4GIT7</accession>
<dbReference type="InterPro" id="IPR029035">
    <property type="entry name" value="DHS-like_NAD/FAD-binding_dom"/>
</dbReference>
<keyword evidence="6 15" id="KW-1003">Cell membrane</keyword>
<comment type="subcellular location">
    <subcellularLocation>
        <location evidence="2">Cell inner membrane</location>
        <topology evidence="2">Multi-pass membrane protein</topology>
    </subcellularLocation>
</comment>
<dbReference type="PIRSF" id="PIRSF000204">
    <property type="entry name" value="PNTB"/>
    <property type="match status" value="1"/>
</dbReference>
<feature type="transmembrane region" description="Helical" evidence="16">
    <location>
        <begin position="219"/>
        <end position="237"/>
    </location>
</feature>
<evidence type="ECO:0000256" key="4">
    <source>
        <dbReference type="ARBA" id="ARBA00012943"/>
    </source>
</evidence>
<comment type="catalytic activity">
    <reaction evidence="14 15">
        <text>NAD(+) + NADPH + H(+)(in) = NADH + NADP(+) + H(+)(out)</text>
        <dbReference type="Rhea" id="RHEA:47992"/>
        <dbReference type="ChEBI" id="CHEBI:15378"/>
        <dbReference type="ChEBI" id="CHEBI:57540"/>
        <dbReference type="ChEBI" id="CHEBI:57783"/>
        <dbReference type="ChEBI" id="CHEBI:57945"/>
        <dbReference type="ChEBI" id="CHEBI:58349"/>
        <dbReference type="EC" id="7.1.1.1"/>
    </reaction>
</comment>
<keyword evidence="9 15" id="KW-0521">NADP</keyword>
<evidence type="ECO:0000256" key="14">
    <source>
        <dbReference type="ARBA" id="ARBA00048202"/>
    </source>
</evidence>
<dbReference type="PANTHER" id="PTHR44758">
    <property type="entry name" value="NAD(P) TRANSHYDROGENASE SUBUNIT BETA"/>
    <property type="match status" value="1"/>
</dbReference>
<dbReference type="OrthoDB" id="9763786at2"/>
<keyword evidence="18" id="KW-0560">Oxidoreductase</keyword>
<feature type="transmembrane region" description="Helical" evidence="16">
    <location>
        <begin position="87"/>
        <end position="106"/>
    </location>
</feature>
<keyword evidence="12 15" id="KW-0520">NAD</keyword>
<dbReference type="SUPFAM" id="SSF52467">
    <property type="entry name" value="DHS-like NAD/FAD-binding domain"/>
    <property type="match status" value="1"/>
</dbReference>
<dbReference type="InterPro" id="IPR012136">
    <property type="entry name" value="NADH_DH_b"/>
</dbReference>
<evidence type="ECO:0000256" key="13">
    <source>
        <dbReference type="ARBA" id="ARBA00023136"/>
    </source>
</evidence>
<dbReference type="eggNOG" id="COG1282">
    <property type="taxonomic scope" value="Bacteria"/>
</dbReference>
<dbReference type="STRING" id="760011.Spico_1502"/>
<keyword evidence="13 15" id="KW-0472">Membrane</keyword>
<feature type="transmembrane region" description="Helical" evidence="16">
    <location>
        <begin position="192"/>
        <end position="212"/>
    </location>
</feature>
<dbReference type="HOGENOM" id="CLU_007866_4_0_12"/>
<dbReference type="EMBL" id="CP002659">
    <property type="protein sequence ID" value="AEC02705.1"/>
    <property type="molecule type" value="Genomic_DNA"/>
</dbReference>
<evidence type="ECO:0000256" key="15">
    <source>
        <dbReference type="PIRNR" id="PIRNR000204"/>
    </source>
</evidence>
<evidence type="ECO:0000256" key="10">
    <source>
        <dbReference type="ARBA" id="ARBA00022967"/>
    </source>
</evidence>
<dbReference type="RefSeq" id="WP_013740099.1">
    <property type="nucleotide sequence ID" value="NC_015436.1"/>
</dbReference>
<evidence type="ECO:0000256" key="1">
    <source>
        <dbReference type="ARBA" id="ARBA00003943"/>
    </source>
</evidence>
<keyword evidence="10 15" id="KW-1278">Translocase</keyword>
<evidence type="ECO:0000313" key="18">
    <source>
        <dbReference type="EMBL" id="AEC02705.1"/>
    </source>
</evidence>
<dbReference type="Proteomes" id="UP000007939">
    <property type="component" value="Chromosome"/>
</dbReference>